<feature type="non-terminal residue" evidence="2">
    <location>
        <position position="1"/>
    </location>
</feature>
<organism evidence="2">
    <name type="scientific">Cuerna arida</name>
    <dbReference type="NCBI Taxonomy" id="1464854"/>
    <lineage>
        <taxon>Eukaryota</taxon>
        <taxon>Metazoa</taxon>
        <taxon>Ecdysozoa</taxon>
        <taxon>Arthropoda</taxon>
        <taxon>Hexapoda</taxon>
        <taxon>Insecta</taxon>
        <taxon>Pterygota</taxon>
        <taxon>Neoptera</taxon>
        <taxon>Paraneoptera</taxon>
        <taxon>Hemiptera</taxon>
        <taxon>Auchenorrhyncha</taxon>
        <taxon>Membracoidea</taxon>
        <taxon>Cicadellidae</taxon>
        <taxon>Cicadellinae</taxon>
        <taxon>Proconiini</taxon>
        <taxon>Cuerna</taxon>
    </lineage>
</organism>
<feature type="region of interest" description="Disordered" evidence="1">
    <location>
        <begin position="25"/>
        <end position="107"/>
    </location>
</feature>
<gene>
    <name evidence="2" type="ORF">g.36073</name>
</gene>
<feature type="compositionally biased region" description="Basic and acidic residues" evidence="1">
    <location>
        <begin position="295"/>
        <end position="309"/>
    </location>
</feature>
<accession>A0A1B6EWD8</accession>
<feature type="compositionally biased region" description="Basic and acidic residues" evidence="1">
    <location>
        <begin position="351"/>
        <end position="377"/>
    </location>
</feature>
<feature type="compositionally biased region" description="Low complexity" evidence="1">
    <location>
        <begin position="64"/>
        <end position="73"/>
    </location>
</feature>
<feature type="non-terminal residue" evidence="2">
    <location>
        <position position="419"/>
    </location>
</feature>
<protein>
    <recommendedName>
        <fullName evidence="3">WH2 domain-containing protein</fullName>
    </recommendedName>
</protein>
<reference evidence="2" key="1">
    <citation type="submission" date="2015-11" db="EMBL/GenBank/DDBJ databases">
        <title>De novo transcriptome assembly of four potential Pierce s Disease insect vectors from Arizona vineyards.</title>
        <authorList>
            <person name="Tassone E.E."/>
        </authorList>
    </citation>
    <scope>NUCLEOTIDE SEQUENCE</scope>
</reference>
<feature type="compositionally biased region" description="Low complexity" evidence="1">
    <location>
        <begin position="25"/>
        <end position="34"/>
    </location>
</feature>
<feature type="compositionally biased region" description="Pro residues" evidence="1">
    <location>
        <begin position="316"/>
        <end position="334"/>
    </location>
</feature>
<proteinExistence type="predicted"/>
<dbReference type="AlphaFoldDB" id="A0A1B6EWD8"/>
<evidence type="ECO:0000313" key="2">
    <source>
        <dbReference type="EMBL" id="JAS42181.1"/>
    </source>
</evidence>
<name>A0A1B6EWD8_9HEMI</name>
<evidence type="ECO:0000256" key="1">
    <source>
        <dbReference type="SAM" id="MobiDB-lite"/>
    </source>
</evidence>
<feature type="compositionally biased region" description="Basic and acidic residues" evidence="1">
    <location>
        <begin position="260"/>
        <end position="281"/>
    </location>
</feature>
<dbReference type="EMBL" id="GECZ01027588">
    <property type="protein sequence ID" value="JAS42181.1"/>
    <property type="molecule type" value="Transcribed_RNA"/>
</dbReference>
<sequence length="419" mass="46517">YRLCPQPTWSTWPPVFIYNMPAVNPNNPNQGGPQRTTFRPPWVKEGPTPLPMPTAPWTARGREATAATAAAPPEESKKKQETAAPVSKQQPQIILEKKQETAAPVSKVQPQIILEKKQETAVPVSKQKPQIILEKRQETPAPVSKLQPQLILDKVEKPGPRRLSKVTIVPSQPAPESNTQQEVISQAHLKWKPKTQEKEGAAQSASGVKDTRRRESTTTVPVVIESKRKQSTDKPIPVVVESKRKDSTDKVVPVVVESTSPRERKRESVIQVKREPEKKEPPAAAREFAKPTPKPVDKEIPKSILKDPSKTSVPSAPKPPPPPMAPPLPPPPPASKGADMIKSEITPAKAAKLEALRSRPRRRPDWTDMMKEVESGRQLRHVQCNDRSAPILPKEKAKGQFVYESEKDATHDPHKQLLS</sequence>
<feature type="compositionally biased region" description="Polar residues" evidence="1">
    <location>
        <begin position="174"/>
        <end position="184"/>
    </location>
</feature>
<evidence type="ECO:0008006" key="3">
    <source>
        <dbReference type="Google" id="ProtNLM"/>
    </source>
</evidence>
<feature type="region of interest" description="Disordered" evidence="1">
    <location>
        <begin position="133"/>
        <end position="398"/>
    </location>
</feature>